<dbReference type="InterPro" id="IPR050129">
    <property type="entry name" value="Zn_alcohol_dh"/>
</dbReference>
<dbReference type="Pfam" id="PF00107">
    <property type="entry name" value="ADH_zinc_N"/>
    <property type="match status" value="1"/>
</dbReference>
<evidence type="ECO:0000256" key="2">
    <source>
        <dbReference type="ARBA" id="ARBA00022833"/>
    </source>
</evidence>
<keyword evidence="2 4" id="KW-0862">Zinc</keyword>
<name>A0A1W9S281_9BACT</name>
<evidence type="ECO:0000259" key="5">
    <source>
        <dbReference type="Pfam" id="PF00107"/>
    </source>
</evidence>
<dbReference type="EMBL" id="NATQ01000020">
    <property type="protein sequence ID" value="OQX90923.1"/>
    <property type="molecule type" value="Genomic_DNA"/>
</dbReference>
<comment type="similarity">
    <text evidence="4">Belongs to the zinc-containing alcohol dehydrogenase family.</text>
</comment>
<keyword evidence="3" id="KW-0560">Oxidoreductase</keyword>
<dbReference type="InterPro" id="IPR013154">
    <property type="entry name" value="ADH-like_N"/>
</dbReference>
<accession>A0A1W9S281</accession>
<dbReference type="PROSITE" id="PS00059">
    <property type="entry name" value="ADH_ZINC"/>
    <property type="match status" value="1"/>
</dbReference>
<dbReference type="InterPro" id="IPR013149">
    <property type="entry name" value="ADH-like_C"/>
</dbReference>
<protein>
    <submittedName>
        <fullName evidence="7">L-threonine 3-dehydrogenase</fullName>
    </submittedName>
</protein>
<evidence type="ECO:0000256" key="3">
    <source>
        <dbReference type="ARBA" id="ARBA00023002"/>
    </source>
</evidence>
<keyword evidence="1 4" id="KW-0479">Metal-binding</keyword>
<comment type="caution">
    <text evidence="7">The sequence shown here is derived from an EMBL/GenBank/DDBJ whole genome shotgun (WGS) entry which is preliminary data.</text>
</comment>
<dbReference type="InterPro" id="IPR011032">
    <property type="entry name" value="GroES-like_sf"/>
</dbReference>
<dbReference type="InterPro" id="IPR036291">
    <property type="entry name" value="NAD(P)-bd_dom_sf"/>
</dbReference>
<dbReference type="GO" id="GO:0016491">
    <property type="term" value="F:oxidoreductase activity"/>
    <property type="evidence" value="ECO:0007669"/>
    <property type="project" value="UniProtKB-KW"/>
</dbReference>
<evidence type="ECO:0000256" key="1">
    <source>
        <dbReference type="ARBA" id="ARBA00022723"/>
    </source>
</evidence>
<dbReference type="Gene3D" id="3.40.50.720">
    <property type="entry name" value="NAD(P)-binding Rossmann-like Domain"/>
    <property type="match status" value="1"/>
</dbReference>
<evidence type="ECO:0000313" key="7">
    <source>
        <dbReference type="EMBL" id="OQX90923.1"/>
    </source>
</evidence>
<dbReference type="PANTHER" id="PTHR43401:SF2">
    <property type="entry name" value="L-THREONINE 3-DEHYDROGENASE"/>
    <property type="match status" value="1"/>
</dbReference>
<comment type="cofactor">
    <cofactor evidence="4">
        <name>Zn(2+)</name>
        <dbReference type="ChEBI" id="CHEBI:29105"/>
    </cofactor>
</comment>
<proteinExistence type="inferred from homology"/>
<dbReference type="SUPFAM" id="SSF50129">
    <property type="entry name" value="GroES-like"/>
    <property type="match status" value="1"/>
</dbReference>
<dbReference type="InterPro" id="IPR002328">
    <property type="entry name" value="ADH_Zn_CS"/>
</dbReference>
<organism evidence="7 8">
    <name type="scientific">Candidatus Coatesbacteria bacterium 4484_99</name>
    <dbReference type="NCBI Taxonomy" id="1970774"/>
    <lineage>
        <taxon>Bacteria</taxon>
        <taxon>Candidatus Coatesiibacteriota</taxon>
    </lineage>
</organism>
<dbReference type="AlphaFoldDB" id="A0A1W9S281"/>
<evidence type="ECO:0000256" key="4">
    <source>
        <dbReference type="RuleBase" id="RU361277"/>
    </source>
</evidence>
<evidence type="ECO:0000313" key="8">
    <source>
        <dbReference type="Proteomes" id="UP000192611"/>
    </source>
</evidence>
<reference evidence="8" key="1">
    <citation type="submission" date="2017-03" db="EMBL/GenBank/DDBJ databases">
        <title>Novel pathways for hydrocarbon cycling and metabolic interdependencies in hydrothermal sediment communities.</title>
        <authorList>
            <person name="Dombrowski N."/>
            <person name="Seitz K."/>
            <person name="Teske A."/>
            <person name="Baker B."/>
        </authorList>
    </citation>
    <scope>NUCLEOTIDE SEQUENCE [LARGE SCALE GENOMIC DNA]</scope>
</reference>
<dbReference type="Pfam" id="PF08240">
    <property type="entry name" value="ADH_N"/>
    <property type="match status" value="1"/>
</dbReference>
<feature type="domain" description="Alcohol dehydrogenase-like C-terminal" evidence="5">
    <location>
        <begin position="178"/>
        <end position="306"/>
    </location>
</feature>
<dbReference type="SUPFAM" id="SSF51735">
    <property type="entry name" value="NAD(P)-binding Rossmann-fold domains"/>
    <property type="match status" value="1"/>
</dbReference>
<dbReference type="GO" id="GO:0008270">
    <property type="term" value="F:zinc ion binding"/>
    <property type="evidence" value="ECO:0007669"/>
    <property type="project" value="InterPro"/>
</dbReference>
<dbReference type="PANTHER" id="PTHR43401">
    <property type="entry name" value="L-THREONINE 3-DEHYDROGENASE"/>
    <property type="match status" value="1"/>
</dbReference>
<gene>
    <name evidence="7" type="ORF">B6D57_01565</name>
</gene>
<dbReference type="Proteomes" id="UP000192611">
    <property type="component" value="Unassembled WGS sequence"/>
</dbReference>
<dbReference type="NCBIfam" id="NF003808">
    <property type="entry name" value="PRK05396.1"/>
    <property type="match status" value="1"/>
</dbReference>
<dbReference type="Gene3D" id="3.90.180.10">
    <property type="entry name" value="Medium-chain alcohol dehydrogenases, catalytic domain"/>
    <property type="match status" value="1"/>
</dbReference>
<feature type="domain" description="Alcohol dehydrogenase-like N-terminal" evidence="6">
    <location>
        <begin position="29"/>
        <end position="135"/>
    </location>
</feature>
<evidence type="ECO:0000259" key="6">
    <source>
        <dbReference type="Pfam" id="PF08240"/>
    </source>
</evidence>
<sequence length="349" mass="37707">MADKMKAVVKKNGEFGAVMEEVSIPKPKSDEVLVKIKATSICGTDVHIYEWNEWAQSRIKPPQILGHEFAGDVVEVGKCVKNIKVGDYISAETHIPCYHCKPCLTGQFHICENLKIVGVDRDGCFAEYAVIPESVAWVNDRSIPPEIASVQEPLGNAVYCTTVTDVFGQSVVIFGDGPTGLFATGVARVGGATRIITVGMMPFCLDIAKKMGADATINITEVKDVAEAIIEANNGEKADIVLEMAGAEKAVADAVKVLRKGGRMSAFGVLPGEVTIDYNNALVFKGATIFGINGRLMYDTWTKVRNILSSGRIDITPVITHKMPLDDFAKGFELMLDVPKKAGKIVLFP</sequence>